<dbReference type="EMBL" id="JAYMYS010000003">
    <property type="protein sequence ID" value="KAK7400248.1"/>
    <property type="molecule type" value="Genomic_DNA"/>
</dbReference>
<comment type="caution">
    <text evidence="1">The sequence shown here is derived from an EMBL/GenBank/DDBJ whole genome shotgun (WGS) entry which is preliminary data.</text>
</comment>
<dbReference type="Proteomes" id="UP001386955">
    <property type="component" value="Unassembled WGS sequence"/>
</dbReference>
<accession>A0AAN9SMF7</accession>
<reference evidence="1 2" key="1">
    <citation type="submission" date="2024-01" db="EMBL/GenBank/DDBJ databases">
        <title>The genomes of 5 underutilized Papilionoideae crops provide insights into root nodulation and disease resistanc.</title>
        <authorList>
            <person name="Jiang F."/>
        </authorList>
    </citation>
    <scope>NUCLEOTIDE SEQUENCE [LARGE SCALE GENOMIC DNA]</scope>
    <source>
        <strain evidence="1">DUOXIRENSHENG_FW03</strain>
        <tissue evidence="1">Leaves</tissue>
    </source>
</reference>
<evidence type="ECO:0000313" key="1">
    <source>
        <dbReference type="EMBL" id="KAK7400248.1"/>
    </source>
</evidence>
<organism evidence="1 2">
    <name type="scientific">Psophocarpus tetragonolobus</name>
    <name type="common">Winged bean</name>
    <name type="synonym">Dolichos tetragonolobus</name>
    <dbReference type="NCBI Taxonomy" id="3891"/>
    <lineage>
        <taxon>Eukaryota</taxon>
        <taxon>Viridiplantae</taxon>
        <taxon>Streptophyta</taxon>
        <taxon>Embryophyta</taxon>
        <taxon>Tracheophyta</taxon>
        <taxon>Spermatophyta</taxon>
        <taxon>Magnoliopsida</taxon>
        <taxon>eudicotyledons</taxon>
        <taxon>Gunneridae</taxon>
        <taxon>Pentapetalae</taxon>
        <taxon>rosids</taxon>
        <taxon>fabids</taxon>
        <taxon>Fabales</taxon>
        <taxon>Fabaceae</taxon>
        <taxon>Papilionoideae</taxon>
        <taxon>50 kb inversion clade</taxon>
        <taxon>NPAAA clade</taxon>
        <taxon>indigoferoid/millettioid clade</taxon>
        <taxon>Phaseoleae</taxon>
        <taxon>Psophocarpus</taxon>
    </lineage>
</organism>
<proteinExistence type="predicted"/>
<name>A0AAN9SMF7_PSOTE</name>
<keyword evidence="2" id="KW-1185">Reference proteome</keyword>
<gene>
    <name evidence="1" type="ORF">VNO78_11450</name>
</gene>
<protein>
    <submittedName>
        <fullName evidence="1">Uncharacterized protein</fullName>
    </submittedName>
</protein>
<evidence type="ECO:0000313" key="2">
    <source>
        <dbReference type="Proteomes" id="UP001386955"/>
    </source>
</evidence>
<sequence length="69" mass="7946">MNASLSIKESELAGREILGRRNNVIWDRQEWALTGQQEKKRAIQARPIQIGLGLVKSEGAEEEVEEWWI</sequence>
<dbReference type="AlphaFoldDB" id="A0AAN9SMF7"/>